<dbReference type="GeneID" id="45550112"/>
<protein>
    <recommendedName>
        <fullName evidence="6">Gram-positive cocci surface proteins LPxTG domain-containing protein</fullName>
    </recommendedName>
</protein>
<keyword evidence="5" id="KW-0472">Membrane</keyword>
<gene>
    <name evidence="7" type="ORF">FAM18157_01246</name>
</gene>
<keyword evidence="5" id="KW-1133">Transmembrane helix</keyword>
<evidence type="ECO:0000256" key="3">
    <source>
        <dbReference type="ARBA" id="ARBA00022729"/>
    </source>
</evidence>
<proteinExistence type="predicted"/>
<feature type="transmembrane region" description="Helical" evidence="5">
    <location>
        <begin position="29"/>
        <end position="50"/>
    </location>
</feature>
<evidence type="ECO:0000256" key="2">
    <source>
        <dbReference type="ARBA" id="ARBA00022525"/>
    </source>
</evidence>
<dbReference type="AlphaFoldDB" id="A0A422M573"/>
<feature type="domain" description="Gram-positive cocci surface proteins LPxTG" evidence="6">
    <location>
        <begin position="16"/>
        <end position="49"/>
    </location>
</feature>
<evidence type="ECO:0000256" key="5">
    <source>
        <dbReference type="SAM" id="Phobius"/>
    </source>
</evidence>
<keyword evidence="4" id="KW-0572">Peptidoglycan-anchor</keyword>
<accession>A0A422M573</accession>
<name>A0A422M573_LACPA</name>
<dbReference type="Proteomes" id="UP000284716">
    <property type="component" value="Unassembled WGS sequence"/>
</dbReference>
<reference evidence="7 8" key="1">
    <citation type="journal article" date="2018" name="Front. Microbiol.">
        <title>Conversion of Methionine to Cysteine in Lactobacillus paracasei Depends on the Highly Mobile cysK-ctl-cysE Gene Cluster.</title>
        <authorList>
            <person name="Wuthrich D."/>
            <person name="Irmler S."/>
            <person name="Berthoud H."/>
            <person name="Guggenbuhl B."/>
            <person name="Eugster E."/>
            <person name="Bruggmann R."/>
        </authorList>
    </citation>
    <scope>NUCLEOTIDE SEQUENCE [LARGE SCALE GENOMIC DNA]</scope>
    <source>
        <strain evidence="7 8">FAM18157</strain>
    </source>
</reference>
<dbReference type="NCBIfam" id="TIGR01167">
    <property type="entry name" value="LPXTG_anchor"/>
    <property type="match status" value="1"/>
</dbReference>
<organism evidence="7 8">
    <name type="scientific">Lacticaseibacillus paracasei</name>
    <name type="common">Lactobacillus paracasei</name>
    <dbReference type="NCBI Taxonomy" id="1597"/>
    <lineage>
        <taxon>Bacteria</taxon>
        <taxon>Bacillati</taxon>
        <taxon>Bacillota</taxon>
        <taxon>Bacilli</taxon>
        <taxon>Lactobacillales</taxon>
        <taxon>Lactobacillaceae</taxon>
        <taxon>Lacticaseibacillus</taxon>
    </lineage>
</organism>
<dbReference type="Pfam" id="PF00746">
    <property type="entry name" value="Gram_pos_anchor"/>
    <property type="match status" value="1"/>
</dbReference>
<evidence type="ECO:0000313" key="7">
    <source>
        <dbReference type="EMBL" id="RND81930.1"/>
    </source>
</evidence>
<dbReference type="EMBL" id="LKFS01000048">
    <property type="protein sequence ID" value="RND81930.1"/>
    <property type="molecule type" value="Genomic_DNA"/>
</dbReference>
<evidence type="ECO:0000313" key="8">
    <source>
        <dbReference type="Proteomes" id="UP000284716"/>
    </source>
</evidence>
<evidence type="ECO:0000259" key="6">
    <source>
        <dbReference type="Pfam" id="PF00746"/>
    </source>
</evidence>
<evidence type="ECO:0000256" key="1">
    <source>
        <dbReference type="ARBA" id="ARBA00022512"/>
    </source>
</evidence>
<keyword evidence="2" id="KW-0964">Secreted</keyword>
<dbReference type="InterPro" id="IPR019931">
    <property type="entry name" value="LPXTG_anchor"/>
</dbReference>
<keyword evidence="1" id="KW-0134">Cell wall</keyword>
<keyword evidence="5" id="KW-0812">Transmembrane</keyword>
<sequence>MSQTGNLGRSAALVGAATLPVTGEHIFNFLPIVGSVLILAIALFSGYNFFLRKWYNVK</sequence>
<dbReference type="RefSeq" id="WP_107750381.1">
    <property type="nucleotide sequence ID" value="NZ_JAERKI010000003.1"/>
</dbReference>
<evidence type="ECO:0000256" key="4">
    <source>
        <dbReference type="ARBA" id="ARBA00023088"/>
    </source>
</evidence>
<keyword evidence="3" id="KW-0732">Signal</keyword>
<comment type="caution">
    <text evidence="7">The sequence shown here is derived from an EMBL/GenBank/DDBJ whole genome shotgun (WGS) entry which is preliminary data.</text>
</comment>